<dbReference type="EMBL" id="LT840184">
    <property type="protein sequence ID" value="SMF87206.1"/>
    <property type="molecule type" value="Genomic_DNA"/>
</dbReference>
<gene>
    <name evidence="2" type="ORF">SAMN05661091_3659</name>
</gene>
<feature type="transmembrane region" description="Helical" evidence="1">
    <location>
        <begin position="95"/>
        <end position="114"/>
    </location>
</feature>
<protein>
    <submittedName>
        <fullName evidence="2">Uncharacterized protein</fullName>
    </submittedName>
</protein>
<evidence type="ECO:0000313" key="3">
    <source>
        <dbReference type="Proteomes" id="UP000192940"/>
    </source>
</evidence>
<reference evidence="2 3" key="1">
    <citation type="submission" date="2017-04" db="EMBL/GenBank/DDBJ databases">
        <authorList>
            <person name="Afonso C.L."/>
            <person name="Miller P.J."/>
            <person name="Scott M.A."/>
            <person name="Spackman E."/>
            <person name="Goraichik I."/>
            <person name="Dimitrov K.M."/>
            <person name="Suarez D.L."/>
            <person name="Swayne D.E."/>
        </authorList>
    </citation>
    <scope>NUCLEOTIDE SEQUENCE [LARGE SCALE GENOMIC DNA]</scope>
    <source>
        <strain evidence="2 3">N3/975</strain>
    </source>
</reference>
<keyword evidence="1" id="KW-0812">Transmembrane</keyword>
<evidence type="ECO:0000256" key="1">
    <source>
        <dbReference type="SAM" id="Phobius"/>
    </source>
</evidence>
<sequence>MNMRNSNWRLQAASYIKGECSSEEASSWEALMLSDDAALDVYMQVMSEIDSELPTLENLEGFTDGVLSNEEIIPYRNRIVPISSDRPRRWYERPLFHYTVAASITLMLMFSGTFDRLFPEDTHHTAPKLSQSTSYSKQLMEKTTSWLDRLKP</sequence>
<keyword evidence="3" id="KW-1185">Reference proteome</keyword>
<evidence type="ECO:0000313" key="2">
    <source>
        <dbReference type="EMBL" id="SMF87206.1"/>
    </source>
</evidence>
<accession>A0A1X7HKA2</accession>
<dbReference type="STRING" id="1313296.SAMN05661091_3659"/>
<name>A0A1X7HKA2_9BACL</name>
<dbReference type="AlphaFoldDB" id="A0A1X7HKA2"/>
<proteinExistence type="predicted"/>
<keyword evidence="1" id="KW-0472">Membrane</keyword>
<keyword evidence="1" id="KW-1133">Transmembrane helix</keyword>
<organism evidence="2 3">
    <name type="scientific">Paenibacillus uliginis N3/975</name>
    <dbReference type="NCBI Taxonomy" id="1313296"/>
    <lineage>
        <taxon>Bacteria</taxon>
        <taxon>Bacillati</taxon>
        <taxon>Bacillota</taxon>
        <taxon>Bacilli</taxon>
        <taxon>Bacillales</taxon>
        <taxon>Paenibacillaceae</taxon>
        <taxon>Paenibacillus</taxon>
    </lineage>
</organism>
<dbReference type="Proteomes" id="UP000192940">
    <property type="component" value="Chromosome I"/>
</dbReference>
<dbReference type="RefSeq" id="WP_208914488.1">
    <property type="nucleotide sequence ID" value="NZ_LT840184.1"/>
</dbReference>